<feature type="chain" id="PRO_5003146943" evidence="1">
    <location>
        <begin position="21"/>
        <end position="356"/>
    </location>
</feature>
<evidence type="ECO:0000313" key="3">
    <source>
        <dbReference type="Proteomes" id="UP000054010"/>
    </source>
</evidence>
<dbReference type="STRING" id="765420.OSCT_2059"/>
<dbReference type="Proteomes" id="UP000054010">
    <property type="component" value="Unassembled WGS sequence"/>
</dbReference>
<evidence type="ECO:0000313" key="2">
    <source>
        <dbReference type="EMBL" id="EFO80068.1"/>
    </source>
</evidence>
<dbReference type="AlphaFoldDB" id="E1IFF8"/>
<gene>
    <name evidence="2" type="ORF">OSCT_2059</name>
</gene>
<dbReference type="Pfam" id="PF12974">
    <property type="entry name" value="Phosphonate-bd"/>
    <property type="match status" value="1"/>
</dbReference>
<dbReference type="PROSITE" id="PS51257">
    <property type="entry name" value="PROKAR_LIPOPROTEIN"/>
    <property type="match status" value="1"/>
</dbReference>
<dbReference type="PANTHER" id="PTHR35841">
    <property type="entry name" value="PHOSPHONATES-BINDING PERIPLASMIC PROTEIN"/>
    <property type="match status" value="1"/>
</dbReference>
<reference evidence="2 3" key="1">
    <citation type="journal article" date="2011" name="J. Bacteriol.">
        <title>Draft genome sequence of the anoxygenic filamentous phototrophic bacterium Oscillochloris trichoides subsp. DG-6.</title>
        <authorList>
            <person name="Kuznetsov B.B."/>
            <person name="Ivanovsky R.N."/>
            <person name="Keppen O.I."/>
            <person name="Sukhacheva M.V."/>
            <person name="Bumazhkin B.K."/>
            <person name="Patutina E.O."/>
            <person name="Beletsky A.V."/>
            <person name="Mardanov A.V."/>
            <person name="Baslerov R.V."/>
            <person name="Panteleeva A.N."/>
            <person name="Kolganova T.V."/>
            <person name="Ravin N.V."/>
            <person name="Skryabin K.G."/>
        </authorList>
    </citation>
    <scope>NUCLEOTIDE SEQUENCE [LARGE SCALE GENOMIC DNA]</scope>
    <source>
        <strain evidence="2 3">DG-6</strain>
    </source>
</reference>
<sequence>MRLRSLVSLFTLIFVLSACSSTPASTPASSAPAPSAAPNTAPIIMAWYPNESGSEMGAARDAFAAVVSEALKRPVQHQTTTDYIIAIEAMANNNAHLAFFGAEGYVQAHDKNPKVLPLVIPSGTDGTLNGAVYYSWLAVMRGQEGNYQENGSFKIDNIQGQRFSFVSNSSTSGFRVPSSNIIKYFGTQEKWKDLTADDLIEGGADNFFSEVQFGGSHQGSAVNLISGKVDVAAFCDTCVENYVTLVEGTANTAGAVYRVNANADEPFTQYAGAEFVIIAATPVLNAPFVMNTSMLTEAEIQTLKDALTSDAVAQNTQIFAPKEVVEAGYKPLFRKTKDERFLVVEDSFFDPIRALK</sequence>
<dbReference type="SUPFAM" id="SSF53850">
    <property type="entry name" value="Periplasmic binding protein-like II"/>
    <property type="match status" value="1"/>
</dbReference>
<evidence type="ECO:0000256" key="1">
    <source>
        <dbReference type="SAM" id="SignalP"/>
    </source>
</evidence>
<dbReference type="eggNOG" id="COG3221">
    <property type="taxonomic scope" value="Bacteria"/>
</dbReference>
<feature type="signal peptide" evidence="1">
    <location>
        <begin position="1"/>
        <end position="20"/>
    </location>
</feature>
<keyword evidence="1" id="KW-0732">Signal</keyword>
<protein>
    <submittedName>
        <fullName evidence="2">Phosphonate ABC transporter, periplasmic phosphonate-binding protein</fullName>
    </submittedName>
</protein>
<dbReference type="PANTHER" id="PTHR35841:SF1">
    <property type="entry name" value="PHOSPHONATES-BINDING PERIPLASMIC PROTEIN"/>
    <property type="match status" value="1"/>
</dbReference>
<keyword evidence="3" id="KW-1185">Reference proteome</keyword>
<name>E1IFF8_9CHLR</name>
<dbReference type="EMBL" id="ADVR01000091">
    <property type="protein sequence ID" value="EFO80068.1"/>
    <property type="molecule type" value="Genomic_DNA"/>
</dbReference>
<proteinExistence type="predicted"/>
<accession>E1IFF8</accession>
<comment type="caution">
    <text evidence="2">The sequence shown here is derived from an EMBL/GenBank/DDBJ whole genome shotgun (WGS) entry which is preliminary data.</text>
</comment>
<dbReference type="Gene3D" id="3.40.190.10">
    <property type="entry name" value="Periplasmic binding protein-like II"/>
    <property type="match status" value="2"/>
</dbReference>
<dbReference type="HOGENOM" id="CLU_810724_0_0_0"/>
<organism evidence="2 3">
    <name type="scientific">Oscillochloris trichoides DG-6</name>
    <dbReference type="NCBI Taxonomy" id="765420"/>
    <lineage>
        <taxon>Bacteria</taxon>
        <taxon>Bacillati</taxon>
        <taxon>Chloroflexota</taxon>
        <taxon>Chloroflexia</taxon>
        <taxon>Chloroflexales</taxon>
        <taxon>Chloroflexineae</taxon>
        <taxon>Oscillochloridaceae</taxon>
        <taxon>Oscillochloris</taxon>
    </lineage>
</organism>